<dbReference type="Proteomes" id="UP000197269">
    <property type="component" value="Unassembled WGS sequence"/>
</dbReference>
<protein>
    <submittedName>
        <fullName evidence="2">Uncharacterized protein</fullName>
    </submittedName>
</protein>
<evidence type="ECO:0000313" key="2">
    <source>
        <dbReference type="EMBL" id="OWO89553.1"/>
    </source>
</evidence>
<organism evidence="2 3">
    <name type="scientific">Rhizobium esperanzae</name>
    <dbReference type="NCBI Taxonomy" id="1967781"/>
    <lineage>
        <taxon>Bacteria</taxon>
        <taxon>Pseudomonadati</taxon>
        <taxon>Pseudomonadota</taxon>
        <taxon>Alphaproteobacteria</taxon>
        <taxon>Hyphomicrobiales</taxon>
        <taxon>Rhizobiaceae</taxon>
        <taxon>Rhizobium/Agrobacterium group</taxon>
        <taxon>Rhizobium</taxon>
    </lineage>
</organism>
<gene>
    <name evidence="2" type="ORF">B5E41_30385</name>
</gene>
<feature type="chain" id="PRO_5012692997" evidence="1">
    <location>
        <begin position="35"/>
        <end position="591"/>
    </location>
</feature>
<keyword evidence="1" id="KW-0732">Signal</keyword>
<feature type="signal peptide" evidence="1">
    <location>
        <begin position="1"/>
        <end position="34"/>
    </location>
</feature>
<dbReference type="AlphaFoldDB" id="A0A246DKM9"/>
<evidence type="ECO:0000313" key="3">
    <source>
        <dbReference type="Proteomes" id="UP000197269"/>
    </source>
</evidence>
<sequence>MIAAKSDIYPEAKMRRRSFGTGLALLLSTNCALAAGTVTVTKDDLDTIILGSGYDLTSNHAPDRCIEPADDVSLGTTAKGVKAKSSVEALTTRDETVRFFNMNFDSSGKGTVMKGLEIGGGLTAGYTRSTRFDENTVIIGVKDDVEMQNQTLQKFDLKDSAKTLRASSPEAFIRSCGTMFISGYKAGGRLSILFQFSSLDKQEKEEIKGSMTFNMKLAFAEGQSKGDLTSRVDHYFHEGKLKIDVFYTGAPFDFAPPVYNYDGKAYLTTLDFNGMLSSASKFEKAIVENKLAYPYEIYVKPYDELIDYNSTSIIDKAAVRPIIEDLATKIDTLSDLKRRIDEILSHPEEFEKFDWDQAVGWQAQVIEKINKVRTTLVACGTSAFGGTGCEYLPTKETLVAGLALPKRLKPYRLARGPECGDPVGWEQKTVVECPKGEVGTPAVQEVTYSLPWKDVGVGGPNRGLGTFPQSSYKRVSDSCTKRYSYTAADVAEATKFCVDTDHPFPDGADKETLSYLGTEFKSLECVFTGKQVPCIYRPTGSRTMCNVAPLVVSCTSSWLSSPLNKCSENIYLDPSKPIYPLCRDPSHGPEE</sequence>
<accession>A0A246DKM9</accession>
<dbReference type="EMBL" id="MXPU01000042">
    <property type="protein sequence ID" value="OWO89553.1"/>
    <property type="molecule type" value="Genomic_DNA"/>
</dbReference>
<proteinExistence type="predicted"/>
<reference evidence="2 3" key="1">
    <citation type="submission" date="2017-03" db="EMBL/GenBank/DDBJ databases">
        <title>Genome of strain Rhizobium sp. CNPSo 668.</title>
        <authorList>
            <person name="Ribeiro R."/>
        </authorList>
    </citation>
    <scope>NUCLEOTIDE SEQUENCE [LARGE SCALE GENOMIC DNA]</scope>
    <source>
        <strain evidence="2 3">CNPSo 668</strain>
    </source>
</reference>
<name>A0A246DKM9_9HYPH</name>
<comment type="caution">
    <text evidence="2">The sequence shown here is derived from an EMBL/GenBank/DDBJ whole genome shotgun (WGS) entry which is preliminary data.</text>
</comment>
<evidence type="ECO:0000256" key="1">
    <source>
        <dbReference type="SAM" id="SignalP"/>
    </source>
</evidence>